<gene>
    <name evidence="2" type="ORF">EVAR_30088_1</name>
</gene>
<protein>
    <submittedName>
        <fullName evidence="2">Uncharacterized protein</fullName>
    </submittedName>
</protein>
<comment type="caution">
    <text evidence="2">The sequence shown here is derived from an EMBL/GenBank/DDBJ whole genome shotgun (WGS) entry which is preliminary data.</text>
</comment>
<feature type="region of interest" description="Disordered" evidence="1">
    <location>
        <begin position="108"/>
        <end position="142"/>
    </location>
</feature>
<organism evidence="2 3">
    <name type="scientific">Eumeta variegata</name>
    <name type="common">Bagworm moth</name>
    <name type="synonym">Eumeta japonica</name>
    <dbReference type="NCBI Taxonomy" id="151549"/>
    <lineage>
        <taxon>Eukaryota</taxon>
        <taxon>Metazoa</taxon>
        <taxon>Ecdysozoa</taxon>
        <taxon>Arthropoda</taxon>
        <taxon>Hexapoda</taxon>
        <taxon>Insecta</taxon>
        <taxon>Pterygota</taxon>
        <taxon>Neoptera</taxon>
        <taxon>Endopterygota</taxon>
        <taxon>Lepidoptera</taxon>
        <taxon>Glossata</taxon>
        <taxon>Ditrysia</taxon>
        <taxon>Tineoidea</taxon>
        <taxon>Psychidae</taxon>
        <taxon>Oiketicinae</taxon>
        <taxon>Eumeta</taxon>
    </lineage>
</organism>
<name>A0A4C1XBS3_EUMVA</name>
<accession>A0A4C1XBS3</accession>
<evidence type="ECO:0000313" key="2">
    <source>
        <dbReference type="EMBL" id="GBP59819.1"/>
    </source>
</evidence>
<evidence type="ECO:0000256" key="1">
    <source>
        <dbReference type="SAM" id="MobiDB-lite"/>
    </source>
</evidence>
<sequence length="142" mass="16085">MVTSSAECCVSHSAGFQLSPDNLKPVLTGVIRRIERLEEDREVFDVGMRESLFVQRRKEEQQAPDSPLVETVRFKLLYTIFRCSSRTNPVLLEVLHLFDVVTVPPRKLGEARARAPPRPAPRAPPTAVVGSVRRRDEHYLPP</sequence>
<keyword evidence="3" id="KW-1185">Reference proteome</keyword>
<feature type="compositionally biased region" description="Basic and acidic residues" evidence="1">
    <location>
        <begin position="133"/>
        <end position="142"/>
    </location>
</feature>
<proteinExistence type="predicted"/>
<dbReference type="AlphaFoldDB" id="A0A4C1XBS3"/>
<dbReference type="EMBL" id="BGZK01000771">
    <property type="protein sequence ID" value="GBP59819.1"/>
    <property type="molecule type" value="Genomic_DNA"/>
</dbReference>
<dbReference type="Proteomes" id="UP000299102">
    <property type="component" value="Unassembled WGS sequence"/>
</dbReference>
<evidence type="ECO:0000313" key="3">
    <source>
        <dbReference type="Proteomes" id="UP000299102"/>
    </source>
</evidence>
<reference evidence="2 3" key="1">
    <citation type="journal article" date="2019" name="Commun. Biol.">
        <title>The bagworm genome reveals a unique fibroin gene that provides high tensile strength.</title>
        <authorList>
            <person name="Kono N."/>
            <person name="Nakamura H."/>
            <person name="Ohtoshi R."/>
            <person name="Tomita M."/>
            <person name="Numata K."/>
            <person name="Arakawa K."/>
        </authorList>
    </citation>
    <scope>NUCLEOTIDE SEQUENCE [LARGE SCALE GENOMIC DNA]</scope>
</reference>